<dbReference type="InParanoid" id="E9G5A1"/>
<dbReference type="OrthoDB" id="10367884at2759"/>
<dbReference type="EMBL" id="GL732532">
    <property type="protein sequence ID" value="EFX85668.1"/>
    <property type="molecule type" value="Genomic_DNA"/>
</dbReference>
<name>E9G5A1_DAPPU</name>
<evidence type="ECO:0000313" key="2">
    <source>
        <dbReference type="Proteomes" id="UP000000305"/>
    </source>
</evidence>
<sequence>MAASISSLKSNLISSRSELNRLRDESSLIGSLGSKIRSITTFLTVLHGKVNVMSNTQQWRYEFEPLLLSIDDLIKFLQSREDLMTSLANKQIVDKIRDKYF</sequence>
<keyword evidence="2" id="KW-1185">Reference proteome</keyword>
<gene>
    <name evidence="1" type="ORF">DAPPUDRAFT_300204</name>
</gene>
<proteinExistence type="predicted"/>
<evidence type="ECO:0000313" key="1">
    <source>
        <dbReference type="EMBL" id="EFX85668.1"/>
    </source>
</evidence>
<organism evidence="1 2">
    <name type="scientific">Daphnia pulex</name>
    <name type="common">Water flea</name>
    <dbReference type="NCBI Taxonomy" id="6669"/>
    <lineage>
        <taxon>Eukaryota</taxon>
        <taxon>Metazoa</taxon>
        <taxon>Ecdysozoa</taxon>
        <taxon>Arthropoda</taxon>
        <taxon>Crustacea</taxon>
        <taxon>Branchiopoda</taxon>
        <taxon>Diplostraca</taxon>
        <taxon>Cladocera</taxon>
        <taxon>Anomopoda</taxon>
        <taxon>Daphniidae</taxon>
        <taxon>Daphnia</taxon>
    </lineage>
</organism>
<reference evidence="1 2" key="1">
    <citation type="journal article" date="2011" name="Science">
        <title>The ecoresponsive genome of Daphnia pulex.</title>
        <authorList>
            <person name="Colbourne J.K."/>
            <person name="Pfrender M.E."/>
            <person name="Gilbert D."/>
            <person name="Thomas W.K."/>
            <person name="Tucker A."/>
            <person name="Oakley T.H."/>
            <person name="Tokishita S."/>
            <person name="Aerts A."/>
            <person name="Arnold G.J."/>
            <person name="Basu M.K."/>
            <person name="Bauer D.J."/>
            <person name="Caceres C.E."/>
            <person name="Carmel L."/>
            <person name="Casola C."/>
            <person name="Choi J.H."/>
            <person name="Detter J.C."/>
            <person name="Dong Q."/>
            <person name="Dusheyko S."/>
            <person name="Eads B.D."/>
            <person name="Frohlich T."/>
            <person name="Geiler-Samerotte K.A."/>
            <person name="Gerlach D."/>
            <person name="Hatcher P."/>
            <person name="Jogdeo S."/>
            <person name="Krijgsveld J."/>
            <person name="Kriventseva E.V."/>
            <person name="Kultz D."/>
            <person name="Laforsch C."/>
            <person name="Lindquist E."/>
            <person name="Lopez J."/>
            <person name="Manak J.R."/>
            <person name="Muller J."/>
            <person name="Pangilinan J."/>
            <person name="Patwardhan R.P."/>
            <person name="Pitluck S."/>
            <person name="Pritham E.J."/>
            <person name="Rechtsteiner A."/>
            <person name="Rho M."/>
            <person name="Rogozin I.B."/>
            <person name="Sakarya O."/>
            <person name="Salamov A."/>
            <person name="Schaack S."/>
            <person name="Shapiro H."/>
            <person name="Shiga Y."/>
            <person name="Skalitzky C."/>
            <person name="Smith Z."/>
            <person name="Souvorov A."/>
            <person name="Sung W."/>
            <person name="Tang Z."/>
            <person name="Tsuchiya D."/>
            <person name="Tu H."/>
            <person name="Vos H."/>
            <person name="Wang M."/>
            <person name="Wolf Y.I."/>
            <person name="Yamagata H."/>
            <person name="Yamada T."/>
            <person name="Ye Y."/>
            <person name="Shaw J.R."/>
            <person name="Andrews J."/>
            <person name="Crease T.J."/>
            <person name="Tang H."/>
            <person name="Lucas S.M."/>
            <person name="Robertson H.M."/>
            <person name="Bork P."/>
            <person name="Koonin E.V."/>
            <person name="Zdobnov E.M."/>
            <person name="Grigoriev I.V."/>
            <person name="Lynch M."/>
            <person name="Boore J.L."/>
        </authorList>
    </citation>
    <scope>NUCLEOTIDE SEQUENCE [LARGE SCALE GENOMIC DNA]</scope>
</reference>
<accession>E9G5A1</accession>
<dbReference type="AlphaFoldDB" id="E9G5A1"/>
<dbReference type="Proteomes" id="UP000000305">
    <property type="component" value="Unassembled WGS sequence"/>
</dbReference>
<dbReference type="HOGENOM" id="CLU_2294418_0_0_1"/>
<dbReference type="KEGG" id="dpx:DAPPUDRAFT_300204"/>
<protein>
    <submittedName>
        <fullName evidence="1">Uncharacterized protein</fullName>
    </submittedName>
</protein>